<dbReference type="InterPro" id="IPR054573">
    <property type="entry name" value="PP2A/SF3B1-like_HEAT"/>
</dbReference>
<keyword evidence="5" id="KW-0677">Repeat</keyword>
<evidence type="ECO:0000313" key="12">
    <source>
        <dbReference type="EMBL" id="KRZ33177.1"/>
    </source>
</evidence>
<comment type="subcellular location">
    <subcellularLocation>
        <location evidence="1">Nucleus</location>
    </subcellularLocation>
</comment>
<evidence type="ECO:0000256" key="6">
    <source>
        <dbReference type="ARBA" id="ARBA00023187"/>
    </source>
</evidence>
<keyword evidence="7" id="KW-0539">Nucleus</keyword>
<proteinExistence type="inferred from homology"/>
<keyword evidence="13" id="KW-1185">Reference proteome</keyword>
<comment type="caution">
    <text evidence="12">The sequence shown here is derived from an EMBL/GenBank/DDBJ whole genome shotgun (WGS) entry which is preliminary data.</text>
</comment>
<protein>
    <submittedName>
        <fullName evidence="12">Splicing factor 3B subunit 1</fullName>
    </submittedName>
</protein>
<evidence type="ECO:0000256" key="4">
    <source>
        <dbReference type="ARBA" id="ARBA00022728"/>
    </source>
</evidence>
<evidence type="ECO:0000256" key="2">
    <source>
        <dbReference type="ARBA" id="ARBA00005754"/>
    </source>
</evidence>
<dbReference type="GO" id="GO:0005681">
    <property type="term" value="C:spliceosomal complex"/>
    <property type="evidence" value="ECO:0007669"/>
    <property type="project" value="UniProtKB-KW"/>
</dbReference>
<evidence type="ECO:0000256" key="9">
    <source>
        <dbReference type="SAM" id="MobiDB-lite"/>
    </source>
</evidence>
<evidence type="ECO:0000256" key="7">
    <source>
        <dbReference type="ARBA" id="ARBA00023242"/>
    </source>
</evidence>
<dbReference type="AlphaFoldDB" id="A0A0V1JDZ7"/>
<evidence type="ECO:0000256" key="8">
    <source>
        <dbReference type="SAM" id="Coils"/>
    </source>
</evidence>
<keyword evidence="6" id="KW-0508">mRNA splicing</keyword>
<organism evidence="12 13">
    <name type="scientific">Trichinella pseudospiralis</name>
    <name type="common">Parasitic roundworm</name>
    <dbReference type="NCBI Taxonomy" id="6337"/>
    <lineage>
        <taxon>Eukaryota</taxon>
        <taxon>Metazoa</taxon>
        <taxon>Ecdysozoa</taxon>
        <taxon>Nematoda</taxon>
        <taxon>Enoplea</taxon>
        <taxon>Dorylaimia</taxon>
        <taxon>Trichinellida</taxon>
        <taxon>Trichinellidae</taxon>
        <taxon>Trichinella</taxon>
    </lineage>
</organism>
<dbReference type="PANTHER" id="PTHR12097">
    <property type="entry name" value="SPLICING FACTOR 3B, SUBUNIT 1-RELATED"/>
    <property type="match status" value="1"/>
</dbReference>
<dbReference type="EMBL" id="JYDS01000011">
    <property type="protein sequence ID" value="KRZ33177.1"/>
    <property type="molecule type" value="Genomic_DNA"/>
</dbReference>
<reference evidence="12 13" key="1">
    <citation type="submission" date="2015-01" db="EMBL/GenBank/DDBJ databases">
        <title>Evolution of Trichinella species and genotypes.</title>
        <authorList>
            <person name="Korhonen P.K."/>
            <person name="Edoardo P."/>
            <person name="Giuseppe L.R."/>
            <person name="Gasser R.B."/>
        </authorList>
    </citation>
    <scope>NUCLEOTIDE SEQUENCE [LARGE SCALE GENOMIC DNA]</scope>
    <source>
        <strain evidence="12">ISS588</strain>
    </source>
</reference>
<dbReference type="Pfam" id="PF08920">
    <property type="entry name" value="SF3b1"/>
    <property type="match status" value="1"/>
</dbReference>
<feature type="compositionally biased region" description="Low complexity" evidence="9">
    <location>
        <begin position="271"/>
        <end position="283"/>
    </location>
</feature>
<keyword evidence="4" id="KW-0747">Spliceosome</keyword>
<feature type="region of interest" description="Disordered" evidence="9">
    <location>
        <begin position="271"/>
        <end position="303"/>
    </location>
</feature>
<dbReference type="Gene3D" id="1.25.10.10">
    <property type="entry name" value="Leucine-rich Repeat Variant"/>
    <property type="match status" value="2"/>
</dbReference>
<comment type="similarity">
    <text evidence="2">Belongs to the SF3B1 family.</text>
</comment>
<dbReference type="InterPro" id="IPR011989">
    <property type="entry name" value="ARM-like"/>
</dbReference>
<dbReference type="SUPFAM" id="SSF48371">
    <property type="entry name" value="ARM repeat"/>
    <property type="match status" value="1"/>
</dbReference>
<accession>A0A0V1JDZ7</accession>
<dbReference type="Pfam" id="PF22646">
    <property type="entry name" value="PPP2R1A-like_HEAT"/>
    <property type="match status" value="1"/>
</dbReference>
<evidence type="ECO:0000313" key="13">
    <source>
        <dbReference type="Proteomes" id="UP000054805"/>
    </source>
</evidence>
<evidence type="ECO:0000259" key="11">
    <source>
        <dbReference type="Pfam" id="PF22646"/>
    </source>
</evidence>
<feature type="coiled-coil region" evidence="8">
    <location>
        <begin position="869"/>
        <end position="896"/>
    </location>
</feature>
<evidence type="ECO:0000256" key="5">
    <source>
        <dbReference type="ARBA" id="ARBA00022737"/>
    </source>
</evidence>
<evidence type="ECO:0000256" key="3">
    <source>
        <dbReference type="ARBA" id="ARBA00022664"/>
    </source>
</evidence>
<keyword evidence="3" id="KW-0507">mRNA processing</keyword>
<dbReference type="Proteomes" id="UP000054805">
    <property type="component" value="Unassembled WGS sequence"/>
</dbReference>
<dbReference type="GO" id="GO:0003729">
    <property type="term" value="F:mRNA binding"/>
    <property type="evidence" value="ECO:0007669"/>
    <property type="project" value="InterPro"/>
</dbReference>
<evidence type="ECO:0000259" key="10">
    <source>
        <dbReference type="Pfam" id="PF08920"/>
    </source>
</evidence>
<feature type="domain" description="Splicing factor 3B subunit 1" evidence="10">
    <location>
        <begin position="322"/>
        <end position="464"/>
    </location>
</feature>
<feature type="region of interest" description="Disordered" evidence="9">
    <location>
        <begin position="317"/>
        <end position="345"/>
    </location>
</feature>
<feature type="domain" description="Phosphatase PP2A regulatory subunit A/Splicing factor 3B subunit 1-like HEAT repeat" evidence="11">
    <location>
        <begin position="1059"/>
        <end position="1137"/>
    </location>
</feature>
<dbReference type="InterPro" id="IPR015016">
    <property type="entry name" value="SF3b_su1"/>
</dbReference>
<dbReference type="GO" id="GO:0000245">
    <property type="term" value="P:spliceosomal complex assembly"/>
    <property type="evidence" value="ECO:0007669"/>
    <property type="project" value="InterPro"/>
</dbReference>
<sequence>MNGPPVTEDEIEAQIRELQAKKKKYVPTEEIENKVAFGEAGNYDSDIYSNRGIDDHYVTSIAVDDQDNGEGDDDVAFTQKIIKDRRALYNAPQYFVKEAAKTNEDEDPFAETRQRTIAEREDEYHARRRKLIISPERVDPFTEVERTPDVSSRTYAAIMREKMITEERTQIRKEMAEKAKAGELQVLNSESGKSASKRRRWDITETPTAAVTDSTPAASVLPSVEKNKLHSWEMAEAPTPNVARWDETPMHFVKGSETPGTTPAARAWDATPGGATPAAAATPRHTPSHMISGGATPSWGETPRVDHSLDSELKIEDTPSVASKRRSRWDLTPSDTPHVGNTVAGAFTPSLTPSFTPGGFTPGGITPSGVTPIGTLAMGLATPTPGHAFTAMTPEQLQAYRWEREIDERNRPLSDDELEALFPPGYKILPPPVGYIPIRTPARKLTATPTPFTGMFPAFTMQGTPQREGLGDKNLVVDTQPKDQNLPPLKPEDMQYFDKLLADVDESQLTAEEAKEREIMTYLLKIKNGTPPMRKSALRKITEKARQFGAGPLFNQILPLLMSPTLEDQERHLLVKVIDRILYKLDDLVRPYVHKILVVIEPLLIDEDYYARVEGREIISNLAKAAGLATMISTMRPDIDNIDEYVRNTTARAFAVVASALGIPALLPFLKAVCKSKKSWQARHTGIKIVQQIAILMGCGILPHLRGLVEIIEAGLTDDQQKVRTITALAIAALAEAATPYGIESFDSVLKPLWKGIRSHRGKGLAAFLKAIGYLIPLMDAEYANYYTREVMLILIREFQSPDEEMKKIVLKVVKQCCATDGVEAHYIREEILPHYFKHFWNQRMALDRRNYRQLVDTTEEIANKVGAAEIITRIVDDLKDENEQYRKMVMETIEKVMTNLGAADVDAKLEEQLIDGILYAFQEQTMEDAIMLTGFGTVCTALGTRVQPYLPQICGTILWRLNNKAAKVRQQAADLIARIAPVMKICQEEKLMGHLGVVLYEYLGEEYPEVLGSILAALKAIVNVIEWMRICFELLELLKAHKKAIRRAAVNTFGYIAKAIGPHDVLATLLNNLKVQERQNRVCTTVAIAIVAETCSPFTVLPALMNEYRVPELNVQNGVLKALSFMFEYIGEMSKDYIYAVAPLLEDALMERDLVHRQIAMDAVAHMALGVCGFGCEDALVHLLNYVWPNIFETSPHVVQRFIFACEGMRLSLGPMRVLQYCLQGLFHPARKVREPYWKVYNNLYIGNQDALVACYPRINDSATNSYIRHELDYML</sequence>
<dbReference type="FunFam" id="1.25.10.10:FF:000039">
    <property type="entry name" value="Splicing factor 3B subunit 1"/>
    <property type="match status" value="1"/>
</dbReference>
<dbReference type="InterPro" id="IPR016024">
    <property type="entry name" value="ARM-type_fold"/>
</dbReference>
<gene>
    <name evidence="12" type="primary">sf3b1</name>
    <name evidence="12" type="ORF">T4B_3527</name>
</gene>
<evidence type="ECO:0000256" key="1">
    <source>
        <dbReference type="ARBA" id="ARBA00004123"/>
    </source>
</evidence>
<dbReference type="FunFam" id="1.25.10.10:FF:000088">
    <property type="entry name" value="Splicing factor 3b, subunit 1"/>
    <property type="match status" value="1"/>
</dbReference>
<keyword evidence="8" id="KW-0175">Coiled coil</keyword>
<dbReference type="InterPro" id="IPR038737">
    <property type="entry name" value="SF3b_su1-like"/>
</dbReference>
<name>A0A0V1JDZ7_TRIPS</name>